<dbReference type="PANTHER" id="PTHR43464">
    <property type="entry name" value="METHYLTRANSFERASE"/>
    <property type="match status" value="1"/>
</dbReference>
<gene>
    <name evidence="4" type="ORF">H0I76_14210</name>
</gene>
<keyword evidence="5" id="KW-1185">Reference proteome</keyword>
<dbReference type="PANTHER" id="PTHR43464:SF19">
    <property type="entry name" value="UBIQUINONE BIOSYNTHESIS O-METHYLTRANSFERASE, MITOCHONDRIAL"/>
    <property type="match status" value="1"/>
</dbReference>
<evidence type="ECO:0000256" key="2">
    <source>
        <dbReference type="ARBA" id="ARBA00022679"/>
    </source>
</evidence>
<accession>A0A8J7M9P5</accession>
<keyword evidence="1 4" id="KW-0489">Methyltransferase</keyword>
<sequence length="274" mass="28440">MTDDDTPLARAYNRALRLEKAGRHDEAAAAYREVLALDPADHGGAAVRLAAMARGEAPDGAPPAYVATLFDQQAEAFEGILVDRLGYGVPGLIAARLAGRRFARVLDLGCGTGLVAEALAEGLPESVGYIAGVDLSEGMLGVADDKGLYDDLYLGDVAEFLAAEDAEDGAPFDLIVAADVLPYLGGVEALFEGAAQNLEPGGLLVFSTETLAAASFGGRPWKVGPRHRYAHDLAYLQAALAAAGFAVDEAEPITVRFEEGAPVPGHLMVAHLAG</sequence>
<dbReference type="AlphaFoldDB" id="A0A8J7M9P5"/>
<dbReference type="Proteomes" id="UP000655420">
    <property type="component" value="Unassembled WGS sequence"/>
</dbReference>
<dbReference type="Pfam" id="PF13489">
    <property type="entry name" value="Methyltransf_23"/>
    <property type="match status" value="1"/>
</dbReference>
<protein>
    <submittedName>
        <fullName evidence="4">Methyltransferase domain-containing protein</fullName>
    </submittedName>
</protein>
<dbReference type="InterPro" id="IPR029063">
    <property type="entry name" value="SAM-dependent_MTases_sf"/>
</dbReference>
<evidence type="ECO:0000313" key="5">
    <source>
        <dbReference type="Proteomes" id="UP000655420"/>
    </source>
</evidence>
<dbReference type="RefSeq" id="WP_200611008.1">
    <property type="nucleotide sequence ID" value="NZ_JAEHHL010000008.1"/>
</dbReference>
<dbReference type="SUPFAM" id="SSF53335">
    <property type="entry name" value="S-adenosyl-L-methionine-dependent methyltransferases"/>
    <property type="match status" value="1"/>
</dbReference>
<dbReference type="EMBL" id="JAEHHL010000008">
    <property type="protein sequence ID" value="MBK0400350.1"/>
    <property type="molecule type" value="Genomic_DNA"/>
</dbReference>
<dbReference type="Gene3D" id="3.40.50.150">
    <property type="entry name" value="Vaccinia Virus protein VP39"/>
    <property type="match status" value="1"/>
</dbReference>
<reference evidence="4" key="1">
    <citation type="submission" date="2020-12" db="EMBL/GenBank/DDBJ databases">
        <title>Bacterial taxonomy.</title>
        <authorList>
            <person name="Pan X."/>
        </authorList>
    </citation>
    <scope>NUCLEOTIDE SEQUENCE</scope>
    <source>
        <strain evidence="4">M0105</strain>
    </source>
</reference>
<dbReference type="GO" id="GO:0032259">
    <property type="term" value="P:methylation"/>
    <property type="evidence" value="ECO:0007669"/>
    <property type="project" value="UniProtKB-KW"/>
</dbReference>
<keyword evidence="2" id="KW-0808">Transferase</keyword>
<evidence type="ECO:0000313" key="4">
    <source>
        <dbReference type="EMBL" id="MBK0400350.1"/>
    </source>
</evidence>
<dbReference type="CDD" id="cd02440">
    <property type="entry name" value="AdoMet_MTases"/>
    <property type="match status" value="1"/>
</dbReference>
<evidence type="ECO:0000256" key="1">
    <source>
        <dbReference type="ARBA" id="ARBA00022603"/>
    </source>
</evidence>
<name>A0A8J7M9P5_9RHOB</name>
<comment type="caution">
    <text evidence="4">The sequence shown here is derived from an EMBL/GenBank/DDBJ whole genome shotgun (WGS) entry which is preliminary data.</text>
</comment>
<keyword evidence="3" id="KW-0949">S-adenosyl-L-methionine</keyword>
<proteinExistence type="predicted"/>
<dbReference type="GO" id="GO:0008168">
    <property type="term" value="F:methyltransferase activity"/>
    <property type="evidence" value="ECO:0007669"/>
    <property type="project" value="UniProtKB-KW"/>
</dbReference>
<evidence type="ECO:0000256" key="3">
    <source>
        <dbReference type="ARBA" id="ARBA00022691"/>
    </source>
</evidence>
<organism evidence="4 5">
    <name type="scientific">Thermohalobaculum xanthum</name>
    <dbReference type="NCBI Taxonomy" id="2753746"/>
    <lineage>
        <taxon>Bacteria</taxon>
        <taxon>Pseudomonadati</taxon>
        <taxon>Pseudomonadota</taxon>
        <taxon>Alphaproteobacteria</taxon>
        <taxon>Rhodobacterales</taxon>
        <taxon>Paracoccaceae</taxon>
        <taxon>Thermohalobaculum</taxon>
    </lineage>
</organism>